<dbReference type="EMBL" id="QGGB01000002">
    <property type="protein sequence ID" value="PWN07825.1"/>
    <property type="molecule type" value="Genomic_DNA"/>
</dbReference>
<dbReference type="PANTHER" id="PTHR38471:SF2">
    <property type="entry name" value="FOUR HELIX BUNDLE PROTEIN"/>
    <property type="match status" value="1"/>
</dbReference>
<dbReference type="RefSeq" id="WP_109644349.1">
    <property type="nucleotide sequence ID" value="NZ_QGGB01000002.1"/>
</dbReference>
<evidence type="ECO:0000313" key="1">
    <source>
        <dbReference type="EMBL" id="PWN07825.1"/>
    </source>
</evidence>
<accession>A0A316TX59</accession>
<dbReference type="Pfam" id="PF05635">
    <property type="entry name" value="23S_rRNA_IVP"/>
    <property type="match status" value="1"/>
</dbReference>
<name>A0A316TX59_9BACT</name>
<dbReference type="SUPFAM" id="SSF158446">
    <property type="entry name" value="IVS-encoded protein-like"/>
    <property type="match status" value="1"/>
</dbReference>
<sequence length="133" mass="15550">MDKRFYTYSFEKLEVWQEARTLKKLLYKITQDFPREEIFGLTSQIRRSAASITANLAEGAGRASDKDKAYFTNIAYSSALEIIDHTVTSFDLEYITEAVYVEIRQKLDVIINKLNSLYKHHYKRGKNLKDLDL</sequence>
<dbReference type="PANTHER" id="PTHR38471">
    <property type="entry name" value="FOUR HELIX BUNDLE PROTEIN"/>
    <property type="match status" value="1"/>
</dbReference>
<dbReference type="AlphaFoldDB" id="A0A316TX59"/>
<reference evidence="1 2" key="1">
    <citation type="submission" date="2018-05" db="EMBL/GenBank/DDBJ databases">
        <title>Rhodohalobacter halophilus gen. nov., sp. nov., a moderately halophilic member of the family Balneolaceae.</title>
        <authorList>
            <person name="Liu Z.-W."/>
        </authorList>
    </citation>
    <scope>NUCLEOTIDE SEQUENCE [LARGE SCALE GENOMIC DNA]</scope>
    <source>
        <strain evidence="1 2">8A47</strain>
    </source>
</reference>
<dbReference type="InterPro" id="IPR012657">
    <property type="entry name" value="23S_rRNA-intervening_sequence"/>
</dbReference>
<organism evidence="1 2">
    <name type="scientific">Rhodohalobacter mucosus</name>
    <dbReference type="NCBI Taxonomy" id="2079485"/>
    <lineage>
        <taxon>Bacteria</taxon>
        <taxon>Pseudomonadati</taxon>
        <taxon>Balneolota</taxon>
        <taxon>Balneolia</taxon>
        <taxon>Balneolales</taxon>
        <taxon>Balneolaceae</taxon>
        <taxon>Rhodohalobacter</taxon>
    </lineage>
</organism>
<gene>
    <name evidence="1" type="ORF">DDZ15_02100</name>
</gene>
<comment type="caution">
    <text evidence="1">The sequence shown here is derived from an EMBL/GenBank/DDBJ whole genome shotgun (WGS) entry which is preliminary data.</text>
</comment>
<protein>
    <submittedName>
        <fullName evidence="1">Four helix bundle protein</fullName>
    </submittedName>
</protein>
<dbReference type="CDD" id="cd16377">
    <property type="entry name" value="23S_rRNA_IVP_like"/>
    <property type="match status" value="1"/>
</dbReference>
<dbReference type="InterPro" id="IPR036583">
    <property type="entry name" value="23S_rRNA_IVS_sf"/>
</dbReference>
<keyword evidence="2" id="KW-1185">Reference proteome</keyword>
<proteinExistence type="predicted"/>
<evidence type="ECO:0000313" key="2">
    <source>
        <dbReference type="Proteomes" id="UP000245533"/>
    </source>
</evidence>
<dbReference type="Gene3D" id="1.20.1440.60">
    <property type="entry name" value="23S rRNA-intervening sequence"/>
    <property type="match status" value="1"/>
</dbReference>
<dbReference type="Proteomes" id="UP000245533">
    <property type="component" value="Unassembled WGS sequence"/>
</dbReference>
<dbReference type="OrthoDB" id="9811959at2"/>
<dbReference type="NCBIfam" id="TIGR02436">
    <property type="entry name" value="four helix bundle protein"/>
    <property type="match status" value="1"/>
</dbReference>